<accession>G0P1F0</accession>
<dbReference type="PROSITE" id="PS00262">
    <property type="entry name" value="INSULIN"/>
    <property type="match status" value="1"/>
</dbReference>
<keyword evidence="6" id="KW-1185">Reference proteome</keyword>
<dbReference type="FunCoup" id="G0P1F0">
    <property type="interactions" value="127"/>
</dbReference>
<dbReference type="InterPro" id="IPR036438">
    <property type="entry name" value="Insulin-like_sf"/>
</dbReference>
<keyword evidence="2 3" id="KW-0732">Signal</keyword>
<evidence type="ECO:0000313" key="5">
    <source>
        <dbReference type="EMBL" id="EGT42321.1"/>
    </source>
</evidence>
<feature type="chain" id="PRO_5010833369" evidence="3">
    <location>
        <begin position="21"/>
        <end position="93"/>
    </location>
</feature>
<dbReference type="EMBL" id="GL380012">
    <property type="protein sequence ID" value="EGT42321.1"/>
    <property type="molecule type" value="Genomic_DNA"/>
</dbReference>
<organism evidence="6">
    <name type="scientific">Caenorhabditis brenneri</name>
    <name type="common">Nematode worm</name>
    <dbReference type="NCBI Taxonomy" id="135651"/>
    <lineage>
        <taxon>Eukaryota</taxon>
        <taxon>Metazoa</taxon>
        <taxon>Ecdysozoa</taxon>
        <taxon>Nematoda</taxon>
        <taxon>Chromadorea</taxon>
        <taxon>Rhabditida</taxon>
        <taxon>Rhabditina</taxon>
        <taxon>Rhabditomorpha</taxon>
        <taxon>Rhabditoidea</taxon>
        <taxon>Rhabditidae</taxon>
        <taxon>Peloderinae</taxon>
        <taxon>Caenorhabditis</taxon>
    </lineage>
</organism>
<dbReference type="SUPFAM" id="SSF56994">
    <property type="entry name" value="Insulin-like"/>
    <property type="match status" value="1"/>
</dbReference>
<dbReference type="AlphaFoldDB" id="G0P1F0"/>
<evidence type="ECO:0000313" key="6">
    <source>
        <dbReference type="Proteomes" id="UP000008068"/>
    </source>
</evidence>
<reference evidence="5" key="2">
    <citation type="submission" date="2011-07" db="EMBL/GenBank/DDBJ databases">
        <authorList>
            <consortium name="WormBase Consortium"/>
        </authorList>
    </citation>
    <scope>NUCLEOTIDE SEQUENCE [LARGE SCALE GENOMIC DNA]</scope>
    <source>
        <strain evidence="5">PB2801</strain>
    </source>
</reference>
<dbReference type="STRING" id="135651.G0P1F0"/>
<reference evidence="5" key="1">
    <citation type="submission" date="2010-07" db="EMBL/GenBank/DDBJ databases">
        <authorList>
            <consortium name="The Caenorhabditis brenneri Sequencing and Analysis Consortium"/>
            <person name="Wilson R.K."/>
        </authorList>
    </citation>
    <scope>NUCLEOTIDE SEQUENCE</scope>
    <source>
        <strain evidence="5">PB2801</strain>
    </source>
</reference>
<gene>
    <name evidence="4" type="ORF">CAEBREN_06731</name>
    <name evidence="5" type="ORF">CAEBREN_10282</name>
</gene>
<dbReference type="eggNOG" id="ENOG502TIDI">
    <property type="taxonomic scope" value="Eukaryota"/>
</dbReference>
<dbReference type="OrthoDB" id="5834437at2759"/>
<dbReference type="Proteomes" id="UP000008068">
    <property type="component" value="Unassembled WGS sequence"/>
</dbReference>
<dbReference type="OMA" id="ATAYMMA"/>
<dbReference type="InterPro" id="IPR022353">
    <property type="entry name" value="Insulin_CS"/>
</dbReference>
<protein>
    <submittedName>
        <fullName evidence="5">Uncharacterized protein</fullName>
    </submittedName>
</protein>
<sequence length="93" mass="10206">MVHRLVLAFFAIALLTGSAAMSLQQADGRMKMCPPGGSTFTMAWSMSCSMRRKREAGFFEKRALIAPSIRQLQTICCQVGCNVEDLLAYCAPI</sequence>
<name>G0P1F0_CAEBE</name>
<feature type="signal peptide" evidence="3">
    <location>
        <begin position="1"/>
        <end position="20"/>
    </location>
</feature>
<evidence type="ECO:0000313" key="4">
    <source>
        <dbReference type="EMBL" id="EGT39917.1"/>
    </source>
</evidence>
<evidence type="ECO:0000256" key="2">
    <source>
        <dbReference type="ARBA" id="ARBA00022729"/>
    </source>
</evidence>
<comment type="similarity">
    <text evidence="1">Belongs to the insulin family.</text>
</comment>
<evidence type="ECO:0000256" key="3">
    <source>
        <dbReference type="SAM" id="SignalP"/>
    </source>
</evidence>
<dbReference type="HOGENOM" id="CLU_2374653_0_0_1"/>
<evidence type="ECO:0000256" key="1">
    <source>
        <dbReference type="ARBA" id="ARBA00009034"/>
    </source>
</evidence>
<proteinExistence type="inferred from homology"/>
<dbReference type="EMBL" id="GL379976">
    <property type="protein sequence ID" value="EGT39917.1"/>
    <property type="molecule type" value="Genomic_DNA"/>
</dbReference>
<reference evidence="6" key="3">
    <citation type="submission" date="2011-07" db="EMBL/GenBank/DDBJ databases">
        <authorList>
            <consortium name="Caenorhabditis brenneri Sequencing and Analysis Consortium"/>
            <person name="Wilson R.K."/>
        </authorList>
    </citation>
    <scope>NUCLEOTIDE SEQUENCE [LARGE SCALE GENOMIC DNA]</scope>
    <source>
        <strain evidence="6">PB2801</strain>
    </source>
</reference>